<evidence type="ECO:0000256" key="1">
    <source>
        <dbReference type="SAM" id="SignalP"/>
    </source>
</evidence>
<feature type="signal peptide" evidence="1">
    <location>
        <begin position="1"/>
        <end position="18"/>
    </location>
</feature>
<feature type="chain" id="PRO_5002136952" evidence="1">
    <location>
        <begin position="19"/>
        <end position="270"/>
    </location>
</feature>
<organism evidence="2 3">
    <name type="scientific">Vibrio ishigakensis</name>
    <dbReference type="NCBI Taxonomy" id="1481914"/>
    <lineage>
        <taxon>Bacteria</taxon>
        <taxon>Pseudomonadati</taxon>
        <taxon>Pseudomonadota</taxon>
        <taxon>Gammaproteobacteria</taxon>
        <taxon>Vibrionales</taxon>
        <taxon>Vibrionaceae</taxon>
        <taxon>Vibrio</taxon>
    </lineage>
</organism>
<evidence type="ECO:0000313" key="2">
    <source>
        <dbReference type="EMBL" id="GAM61128.1"/>
    </source>
</evidence>
<evidence type="ECO:0000313" key="3">
    <source>
        <dbReference type="Proteomes" id="UP000031670"/>
    </source>
</evidence>
<comment type="caution">
    <text evidence="2">The sequence shown here is derived from an EMBL/GenBank/DDBJ whole genome shotgun (WGS) entry which is preliminary data.</text>
</comment>
<dbReference type="PROSITE" id="PS51257">
    <property type="entry name" value="PROKAR_LIPOPROTEIN"/>
    <property type="match status" value="1"/>
</dbReference>
<dbReference type="GO" id="GO:0008643">
    <property type="term" value="P:carbohydrate transport"/>
    <property type="evidence" value="ECO:0007669"/>
    <property type="project" value="InterPro"/>
</dbReference>
<reference evidence="2 3" key="2">
    <citation type="submission" date="2015-01" db="EMBL/GenBank/DDBJ databases">
        <authorList>
            <consortium name="NBRP consortium"/>
            <person name="Sawabe T."/>
            <person name="Meirelles P."/>
            <person name="Feng G."/>
            <person name="Sayaka M."/>
            <person name="Hattori M."/>
            <person name="Ohkuma M."/>
        </authorList>
    </citation>
    <scope>NUCLEOTIDE SEQUENCE [LARGE SCALE GENOMIC DNA]</scope>
    <source>
        <strain evidence="2 3">JCM19232</strain>
    </source>
</reference>
<name>A0A0B8PD90_9VIBR</name>
<keyword evidence="1" id="KW-0732">Signal</keyword>
<reference evidence="2 3" key="1">
    <citation type="submission" date="2015-01" db="EMBL/GenBank/DDBJ databases">
        <title>Vibrio sp. C5 JCM 19232 whole genome shotgun sequence.</title>
        <authorList>
            <person name="Sawabe T."/>
            <person name="Meirelles P."/>
            <person name="Feng G."/>
            <person name="Sayaka M."/>
            <person name="Hattori M."/>
            <person name="Ohkuma M."/>
        </authorList>
    </citation>
    <scope>NUCLEOTIDE SEQUENCE [LARGE SCALE GENOMIC DNA]</scope>
    <source>
        <strain evidence="2 3">JCM19232</strain>
    </source>
</reference>
<protein>
    <submittedName>
        <fullName evidence="2">Maltose operon periplasmic protein malM</fullName>
    </submittedName>
</protein>
<gene>
    <name evidence="2" type="ORF">JCM19232_4070</name>
</gene>
<dbReference type="GO" id="GO:0042597">
    <property type="term" value="C:periplasmic space"/>
    <property type="evidence" value="ECO:0007669"/>
    <property type="project" value="InterPro"/>
</dbReference>
<sequence length="270" mass="29324">MKKIVLMVALSSALAGCASNVQVLDTSAAEDFSAVTIEQISQLKSQNVALPANLEFVINDQSPQLQQDSITTNVASFSVPGNRGALKFEITSVATQTVYSPNVAIYSSTGELLFNYDADEFKYEYAKLIYPDRLEGEFIFSPPAGQDQLQVLIYTTAKDLAETTELLHPAKAFARSTGKVEPEIPNPIAAHTDTGEFKIEITSQLGVTQPVEENVVRADQAGDSTTYYHSAIRQAVADNNMPKALALLEEAQDLGVKDAKKVYIEALEAR</sequence>
<dbReference type="InterPro" id="IPR010794">
    <property type="entry name" value="MalM"/>
</dbReference>
<dbReference type="AlphaFoldDB" id="A0A0B8PD90"/>
<dbReference type="Pfam" id="PF07148">
    <property type="entry name" value="MalM"/>
    <property type="match status" value="1"/>
</dbReference>
<proteinExistence type="predicted"/>
<dbReference type="Proteomes" id="UP000031670">
    <property type="component" value="Unassembled WGS sequence"/>
</dbReference>
<accession>A0A0B8PD90</accession>
<dbReference type="EMBL" id="BBSA01000002">
    <property type="protein sequence ID" value="GAM61128.1"/>
    <property type="molecule type" value="Genomic_DNA"/>
</dbReference>